<name>A0ABP1P8E2_XYLVO</name>
<dbReference type="SUPFAM" id="SSF53300">
    <property type="entry name" value="vWA-like"/>
    <property type="match status" value="1"/>
</dbReference>
<evidence type="ECO:0000256" key="9">
    <source>
        <dbReference type="ARBA" id="ARBA00022882"/>
    </source>
</evidence>
<dbReference type="Pfam" id="PF08473">
    <property type="entry name" value="VGCC_alpha2"/>
    <property type="match status" value="1"/>
</dbReference>
<dbReference type="InterPro" id="IPR013680">
    <property type="entry name" value="VDCC_a2/dsu"/>
</dbReference>
<protein>
    <recommendedName>
        <fullName evidence="18">VWFA domain-containing protein</fullName>
    </recommendedName>
</protein>
<organism evidence="19 20">
    <name type="scientific">Xylocopa violacea</name>
    <name type="common">Violet carpenter bee</name>
    <name type="synonym">Apis violacea</name>
    <dbReference type="NCBI Taxonomy" id="135666"/>
    <lineage>
        <taxon>Eukaryota</taxon>
        <taxon>Metazoa</taxon>
        <taxon>Ecdysozoa</taxon>
        <taxon>Arthropoda</taxon>
        <taxon>Hexapoda</taxon>
        <taxon>Insecta</taxon>
        <taxon>Pterygota</taxon>
        <taxon>Neoptera</taxon>
        <taxon>Endopterygota</taxon>
        <taxon>Hymenoptera</taxon>
        <taxon>Apocrita</taxon>
        <taxon>Aculeata</taxon>
        <taxon>Apoidea</taxon>
        <taxon>Anthophila</taxon>
        <taxon>Apidae</taxon>
        <taxon>Xylocopa</taxon>
        <taxon>Xylocopa</taxon>
    </lineage>
</organism>
<dbReference type="Pfam" id="PF13519">
    <property type="entry name" value="VWA_2"/>
    <property type="match status" value="1"/>
</dbReference>
<keyword evidence="12" id="KW-0472">Membrane</keyword>
<dbReference type="CDD" id="cd18774">
    <property type="entry name" value="PDC2_HK_sensor"/>
    <property type="match status" value="1"/>
</dbReference>
<evidence type="ECO:0000256" key="7">
    <source>
        <dbReference type="ARBA" id="ARBA00022729"/>
    </source>
</evidence>
<feature type="domain" description="VWFA" evidence="18">
    <location>
        <begin position="223"/>
        <end position="418"/>
    </location>
</feature>
<keyword evidence="15" id="KW-0407">Ion channel</keyword>
<accession>A0ABP1P8E2</accession>
<feature type="compositionally biased region" description="Basic and acidic residues" evidence="16">
    <location>
        <begin position="763"/>
        <end position="774"/>
    </location>
</feature>
<evidence type="ECO:0000256" key="8">
    <source>
        <dbReference type="ARBA" id="ARBA00022837"/>
    </source>
</evidence>
<dbReference type="EMBL" id="CAXAJV020001300">
    <property type="protein sequence ID" value="CAL7949543.1"/>
    <property type="molecule type" value="Genomic_DNA"/>
</dbReference>
<dbReference type="Gene3D" id="3.40.50.410">
    <property type="entry name" value="von Willebrand factor, type A domain"/>
    <property type="match status" value="1"/>
</dbReference>
<dbReference type="Proteomes" id="UP001642520">
    <property type="component" value="Unassembled WGS sequence"/>
</dbReference>
<evidence type="ECO:0000256" key="16">
    <source>
        <dbReference type="SAM" id="MobiDB-lite"/>
    </source>
</evidence>
<keyword evidence="6" id="KW-0479">Metal-binding</keyword>
<dbReference type="SMART" id="SM00327">
    <property type="entry name" value="VWA"/>
    <property type="match status" value="1"/>
</dbReference>
<evidence type="ECO:0000256" key="17">
    <source>
        <dbReference type="SAM" id="SignalP"/>
    </source>
</evidence>
<evidence type="ECO:0000256" key="10">
    <source>
        <dbReference type="ARBA" id="ARBA00022989"/>
    </source>
</evidence>
<feature type="region of interest" description="Disordered" evidence="16">
    <location>
        <begin position="741"/>
        <end position="774"/>
    </location>
</feature>
<evidence type="ECO:0000256" key="3">
    <source>
        <dbReference type="ARBA" id="ARBA00022568"/>
    </source>
</evidence>
<keyword evidence="9" id="KW-0851">Voltage-gated channel</keyword>
<evidence type="ECO:0000256" key="11">
    <source>
        <dbReference type="ARBA" id="ARBA00023065"/>
    </source>
</evidence>
<evidence type="ECO:0000259" key="18">
    <source>
        <dbReference type="PROSITE" id="PS50234"/>
    </source>
</evidence>
<dbReference type="InterPro" id="IPR013608">
    <property type="entry name" value="VWA_N"/>
</dbReference>
<keyword evidence="20" id="KW-1185">Reference proteome</keyword>
<dbReference type="CDD" id="cd01463">
    <property type="entry name" value="vWA_VGCC_like"/>
    <property type="match status" value="1"/>
</dbReference>
<feature type="signal peptide" evidence="17">
    <location>
        <begin position="1"/>
        <end position="21"/>
    </location>
</feature>
<dbReference type="Gene3D" id="3.30.450.20">
    <property type="entry name" value="PAS domain"/>
    <property type="match status" value="1"/>
</dbReference>
<dbReference type="Pfam" id="PF08399">
    <property type="entry name" value="VWA_N"/>
    <property type="match status" value="1"/>
</dbReference>
<keyword evidence="4" id="KW-0107">Calcium channel</keyword>
<comment type="caution">
    <text evidence="19">The sequence shown here is derived from an EMBL/GenBank/DDBJ whole genome shotgun (WGS) entry which is preliminary data.</text>
</comment>
<evidence type="ECO:0000256" key="4">
    <source>
        <dbReference type="ARBA" id="ARBA00022673"/>
    </source>
</evidence>
<keyword evidence="2" id="KW-0813">Transport</keyword>
<keyword evidence="11" id="KW-0406">Ion transport</keyword>
<evidence type="ECO:0000256" key="14">
    <source>
        <dbReference type="ARBA" id="ARBA00023180"/>
    </source>
</evidence>
<keyword evidence="13" id="KW-1015">Disulfide bond</keyword>
<dbReference type="InterPro" id="IPR002035">
    <property type="entry name" value="VWF_A"/>
</dbReference>
<evidence type="ECO:0000256" key="15">
    <source>
        <dbReference type="ARBA" id="ARBA00023303"/>
    </source>
</evidence>
<comment type="subcellular location">
    <subcellularLocation>
        <location evidence="1">Membrane</location>
        <topology evidence="1">Single-pass type I membrane protein</topology>
    </subcellularLocation>
</comment>
<keyword evidence="7 17" id="KW-0732">Signal</keyword>
<evidence type="ECO:0000313" key="19">
    <source>
        <dbReference type="EMBL" id="CAL7949543.1"/>
    </source>
</evidence>
<evidence type="ECO:0000256" key="6">
    <source>
        <dbReference type="ARBA" id="ARBA00022723"/>
    </source>
</evidence>
<keyword evidence="5" id="KW-0812">Transmembrane</keyword>
<evidence type="ECO:0000256" key="13">
    <source>
        <dbReference type="ARBA" id="ARBA00023157"/>
    </source>
</evidence>
<evidence type="ECO:0000256" key="5">
    <source>
        <dbReference type="ARBA" id="ARBA00022692"/>
    </source>
</evidence>
<keyword evidence="8" id="KW-0106">Calcium</keyword>
<evidence type="ECO:0000256" key="2">
    <source>
        <dbReference type="ARBA" id="ARBA00022448"/>
    </source>
</evidence>
<feature type="chain" id="PRO_5046766755" description="VWFA domain-containing protein" evidence="17">
    <location>
        <begin position="22"/>
        <end position="1239"/>
    </location>
</feature>
<evidence type="ECO:0000256" key="1">
    <source>
        <dbReference type="ARBA" id="ARBA00004479"/>
    </source>
</evidence>
<proteinExistence type="predicted"/>
<evidence type="ECO:0000256" key="12">
    <source>
        <dbReference type="ARBA" id="ARBA00023136"/>
    </source>
</evidence>
<dbReference type="InterPro" id="IPR051173">
    <property type="entry name" value="Ca_channel_alpha-2/delta"/>
</dbReference>
<sequence length="1239" mass="142501">MRPRFLPAIVILILIEAPDRGDSILYNSVKTWAHKLGFELSQLGKYVTNVKKFHESYKQAAVKPRDGNALVHEIAKDIKAMMESKISAIKRIMDVAETSALSAPDVDPPDTYNFTNAKNNTIKLKYSAHFGGQVNLTMSTVHVPTNVYERASNVVRAIKWSEELDKTFINNYEQDPSLSWQYFGSATGFMRQYPAMNWYMEPVDLFDCRTRSWYIEAATSPKDILILIDTSGSMTGIRREIARHVVNNILDTLGNNDFVNIITFSNVTKEVVPCFNDTLVQANLANVRELKRAILNLDTEKIANFSLALSTAFELLETYRTEREGARCNQAIMLITDGVPYNYKEIFETYNWKDNPSEPFKADMPVRMFTYLIGREVADVKEVQWMACANRGYFVHLCTLAEVREEVLKYVPVMARPLVLGRTDHPTIWTPVYADVTDPKMTDWLWEQRESEEQKERFLRLHRRKNLFNTEERDRRFVKKQKKSHEQGSDLQEYRLMTSVSMPVFDRRENANITRQVLVNEAYWVTETRETRIADLLGVAGTDVPIEEIQKLMMPHLLGVNGYAFIVTNNGFILIHPDLRPVFQGILKPAYNSVDMAEVELMDQDRGPREFEEGIIMLRNDVVNQTNGSVTLHTKYHYDDMKRVGRVKRKYDYTGIPNTPFTVVVSLPEHDHTGSYRVHATEEIHRAHITGKNVSEYFNGTNWLVHPKWLYCKYHYEDERSYNTPEKQLLHFLERTRQPGWRWNDMKQPSQPPEYSATSSGNDTDRKSKPTPYKADKDSYYCDRNLLLSLVFDAKVTEWFANPSTAREEKGPLARLMNLLPRKEFQQRFGVTLAFMATHSGLTRWQDFLLDEEGTLPEDHFSKLYPRAIDEVWYKRAVEQHYVQPESFVFSVPIDEYGADNNTLVTASRAIFIETQKAKAPAAVVGFQFQHTALQGLFQNTTFSCEGLGDCQTHCGSDSWACYLIDNNGYVIAAEDGSDAGKFFGNLRGPIMSSLVKEGVFERIRIFDYQAVCFKSTQTSNDANILLSPWKNAQRLLSWLVGQALWAWTKAGIWQSEYADAYAYPNEEDGIHDDYSDNEEKPAVDAKDEKLFDQKVLINRTRPEACDQEVHLYLRNTSFDLFDIESDVKTNCMRPYIVQPVNFSNMLLLVVNIDCTDTTMPPLSVIPEEIIYENNSLVCQKALTSLKRKRPQSCIRTHPRESEIKDLCGLASNAVPNVYLLLILSVVCVLVQQIDFSRH</sequence>
<gene>
    <name evidence="19" type="ORF">XYLVIOL_LOCUS9458</name>
</gene>
<reference evidence="19 20" key="1">
    <citation type="submission" date="2024-08" db="EMBL/GenBank/DDBJ databases">
        <authorList>
            <person name="Will J Nash"/>
            <person name="Angela Man"/>
            <person name="Seanna McTaggart"/>
            <person name="Kendall Baker"/>
            <person name="Tom Barker"/>
            <person name="Leah Catchpole"/>
            <person name="Alex Durrant"/>
            <person name="Karim Gharbi"/>
            <person name="Naomi Irish"/>
            <person name="Gemy Kaithakottil"/>
            <person name="Debby Ku"/>
            <person name="Aaliyah Providence"/>
            <person name="Felix Shaw"/>
            <person name="David Swarbreck"/>
            <person name="Chris Watkins"/>
            <person name="Ann M. McCartney"/>
            <person name="Giulio Formenti"/>
            <person name="Alice Mouton"/>
            <person name="Noel Vella"/>
            <person name="Bjorn M von Reumont"/>
            <person name="Adriana Vella"/>
            <person name="Wilfried Haerty"/>
        </authorList>
    </citation>
    <scope>NUCLEOTIDE SEQUENCE [LARGE SCALE GENOMIC DNA]</scope>
</reference>
<dbReference type="PANTHER" id="PTHR10166:SF63">
    <property type="entry name" value="STRAIGHTJACKET, ISOFORM C"/>
    <property type="match status" value="1"/>
</dbReference>
<keyword evidence="14" id="KW-0325">Glycoprotein</keyword>
<dbReference type="InterPro" id="IPR036465">
    <property type="entry name" value="vWFA_dom_sf"/>
</dbReference>
<keyword evidence="3" id="KW-0109">Calcium transport</keyword>
<dbReference type="PROSITE" id="PS50234">
    <property type="entry name" value="VWFA"/>
    <property type="match status" value="1"/>
</dbReference>
<evidence type="ECO:0000313" key="20">
    <source>
        <dbReference type="Proteomes" id="UP001642520"/>
    </source>
</evidence>
<keyword evidence="10" id="KW-1133">Transmembrane helix</keyword>
<dbReference type="PANTHER" id="PTHR10166">
    <property type="entry name" value="VOLTAGE-DEPENDENT CALCIUM CHANNEL SUBUNIT ALPHA-2/DELTA-RELATED"/>
    <property type="match status" value="1"/>
</dbReference>